<protein>
    <submittedName>
        <fullName evidence="9">Uncharacterized protein</fullName>
    </submittedName>
</protein>
<dbReference type="AlphaFoldDB" id="A0A6V7NZY0"/>
<dbReference type="SMART" id="SM00129">
    <property type="entry name" value="KISc"/>
    <property type="match status" value="1"/>
</dbReference>
<dbReference type="EMBL" id="LR862143">
    <property type="protein sequence ID" value="CAD1824151.1"/>
    <property type="molecule type" value="Genomic_DNA"/>
</dbReference>
<organism evidence="9">
    <name type="scientific">Ananas comosus var. bracteatus</name>
    <name type="common">red pineapple</name>
    <dbReference type="NCBI Taxonomy" id="296719"/>
    <lineage>
        <taxon>Eukaryota</taxon>
        <taxon>Viridiplantae</taxon>
        <taxon>Streptophyta</taxon>
        <taxon>Embryophyta</taxon>
        <taxon>Tracheophyta</taxon>
        <taxon>Spermatophyta</taxon>
        <taxon>Magnoliopsida</taxon>
        <taxon>Liliopsida</taxon>
        <taxon>Poales</taxon>
        <taxon>Bromeliaceae</taxon>
        <taxon>Bromelioideae</taxon>
        <taxon>Ananas</taxon>
    </lineage>
</organism>
<evidence type="ECO:0000256" key="5">
    <source>
        <dbReference type="SAM" id="Coils"/>
    </source>
</evidence>
<dbReference type="PANTHER" id="PTHR47972">
    <property type="entry name" value="KINESIN-LIKE PROTEIN KLP-3"/>
    <property type="match status" value="1"/>
</dbReference>
<dbReference type="FunFam" id="3.40.850.10:FF:000111">
    <property type="entry name" value="p-loop nucleoside triphosphate hydrolase superfamily protein with CH (Calponin Homology) domain"/>
    <property type="match status" value="1"/>
</dbReference>
<feature type="binding site" evidence="4">
    <location>
        <begin position="620"/>
        <end position="627"/>
    </location>
    <ligand>
        <name>ATP</name>
        <dbReference type="ChEBI" id="CHEBI:30616"/>
    </ligand>
</feature>
<feature type="domain" description="Kinesin motor" evidence="8">
    <location>
        <begin position="536"/>
        <end position="818"/>
    </location>
</feature>
<dbReference type="Gene3D" id="1.10.418.10">
    <property type="entry name" value="Calponin-like domain"/>
    <property type="match status" value="1"/>
</dbReference>
<keyword evidence="3 4" id="KW-0505">Motor protein</keyword>
<dbReference type="GO" id="GO:0008017">
    <property type="term" value="F:microtubule binding"/>
    <property type="evidence" value="ECO:0007669"/>
    <property type="project" value="InterPro"/>
</dbReference>
<evidence type="ECO:0000256" key="3">
    <source>
        <dbReference type="ARBA" id="ARBA00023175"/>
    </source>
</evidence>
<dbReference type="SUPFAM" id="SSF47576">
    <property type="entry name" value="Calponin-homology domain, CH-domain"/>
    <property type="match status" value="1"/>
</dbReference>
<dbReference type="InterPro" id="IPR001715">
    <property type="entry name" value="CH_dom"/>
</dbReference>
<evidence type="ECO:0000259" key="7">
    <source>
        <dbReference type="PROSITE" id="PS50021"/>
    </source>
</evidence>
<proteinExistence type="inferred from homology"/>
<dbReference type="PANTHER" id="PTHR47972:SF64">
    <property type="entry name" value="KINESIN-LIKE PROTEIN KIN-14C"/>
    <property type="match status" value="1"/>
</dbReference>
<keyword evidence="4" id="KW-0547">Nucleotide-binding</keyword>
<dbReference type="Pfam" id="PF00307">
    <property type="entry name" value="CH"/>
    <property type="match status" value="1"/>
</dbReference>
<dbReference type="InterPro" id="IPR036872">
    <property type="entry name" value="CH_dom_sf"/>
</dbReference>
<accession>A0A6V7NZY0</accession>
<keyword evidence="2" id="KW-0493">Microtubule</keyword>
<comment type="similarity">
    <text evidence="1">Belongs to the TRAFAC class myosin-kinesin ATPase superfamily. Kinesin family. KIN-14 subfamily.</text>
</comment>
<dbReference type="InterPro" id="IPR031852">
    <property type="entry name" value="Vik1/Cik1_MT-bd"/>
</dbReference>
<keyword evidence="5" id="KW-0175">Coiled coil</keyword>
<reference evidence="9" key="1">
    <citation type="submission" date="2020-07" db="EMBL/GenBank/DDBJ databases">
        <authorList>
            <person name="Lin J."/>
        </authorList>
    </citation>
    <scope>NUCLEOTIDE SEQUENCE</scope>
</reference>
<sequence length="1039" mass="115855">MSLQASCWRRDSMGSVDSEVEAASRRADLLEWLNCLFPDFDVPVDASEEELREQLYDGTVLCCVLNRLIPGVVESSRGAFFSSEQRLNNVKRFLSIIAEMGLPGFSIMDLEQGSMSAVVECLLNLRDHLHSELGEDGFLDAGNIGGQFRKRWRLPEIDRSTALGVDQGDNTQDQQISNMFAEGRRKGQTESKLKSTSRSPAASGSKFREVFQIKRGSYSDLPAAKISEMMHSNSLDNAPTRSLLSVVNGILDESVERKKGEIPHRVVYLLRKVVQEIERRISTQAEHIRNVRHTRNVRRVSYCSVRKLICCCFLTAALLQQNNLIKTREEKYRSRINALETLVDGTNEENQIVMNRLLLIKAEKSKTEEKSQLGEQEIARLLKEKEDADIMISKLKEEMEMKNKMYEHRCVQLETKAKESEAQLTQQVKEVESLLSESMKKIEELEVFSEVKVQSWKKKEQTFQHFINNQQYSVKDLKMSSESIKQEVINCQKRWTDEISNFGVRLKGLIDAAENYHTILAQNQKLFNEVQELKGNIRVYCRIRPFLPGQNEKSTTIDYIGENGELLISNPYKQGKDGHRMFKFNKVFCPAASQVEVFSDIQPLIRSVLDGYNVCIFAYGQTGSGKTYTMSGPGTSKEDWGVNYRALNDLFDISGSRRNTFFLHLVQSTSDVLDLMEIGQANRAVGSTALNERSSRSHSILTVHVRGMDLKNGSTSRGCLHLIDLAGSERVERSEATGDRLKEAQHINKSLSALGDVIFALAQKSTHVPYRNSKLTQVLQSSLGGQAKTLMFVQINPDVESYSETISTLKFAERVSGVELGAAKSNKEGKDIKELLEQVASLKDTIAKKDEEIEQLHLLKDFKTRSSIGNIERAGGNSLRHSSSSPGIPSLGLISQQGQLFAGGTLVKSTGRVSLDPEGYSEFNNHKQAELNGGENGRGVPADAELVGLDEADYEDRLSDVSDGGFSVGETDGSLGSALEFVSYLHSGKPAEVSTEKACKALPKITRSLPTKSVQPTSSRPKLKDPLKSSSHAKSLSAK</sequence>
<gene>
    <name evidence="9" type="ORF">CB5_LOCUS7362</name>
</gene>
<feature type="coiled-coil region" evidence="5">
    <location>
        <begin position="832"/>
        <end position="859"/>
    </location>
</feature>
<feature type="coiled-coil region" evidence="5">
    <location>
        <begin position="329"/>
        <end position="437"/>
    </location>
</feature>
<evidence type="ECO:0000256" key="1">
    <source>
        <dbReference type="ARBA" id="ARBA00010899"/>
    </source>
</evidence>
<dbReference type="GO" id="GO:0005524">
    <property type="term" value="F:ATP binding"/>
    <property type="evidence" value="ECO:0007669"/>
    <property type="project" value="UniProtKB-UniRule"/>
</dbReference>
<dbReference type="FunFam" id="1.10.418.10:FF:000065">
    <property type="entry name" value="p-loop nucleoside triphosphate hydrolase superfamily protein with CH (Calponin Homology) domain"/>
    <property type="match status" value="1"/>
</dbReference>
<dbReference type="Pfam" id="PF16796">
    <property type="entry name" value="Microtub_bd"/>
    <property type="match status" value="1"/>
</dbReference>
<dbReference type="InterPro" id="IPR027640">
    <property type="entry name" value="Kinesin-like_fam"/>
</dbReference>
<feature type="compositionally biased region" description="Low complexity" evidence="6">
    <location>
        <begin position="1028"/>
        <end position="1039"/>
    </location>
</feature>
<dbReference type="PRINTS" id="PR00380">
    <property type="entry name" value="KINESINHEAVY"/>
</dbReference>
<feature type="region of interest" description="Disordered" evidence="6">
    <location>
        <begin position="180"/>
        <end position="203"/>
    </location>
</feature>
<dbReference type="Gene3D" id="3.40.850.10">
    <property type="entry name" value="Kinesin motor domain"/>
    <property type="match status" value="2"/>
</dbReference>
<dbReference type="Pfam" id="PF00225">
    <property type="entry name" value="Kinesin"/>
    <property type="match status" value="1"/>
</dbReference>
<feature type="domain" description="Calponin-homology (CH)" evidence="7">
    <location>
        <begin position="23"/>
        <end position="130"/>
    </location>
</feature>
<evidence type="ECO:0000256" key="2">
    <source>
        <dbReference type="ARBA" id="ARBA00022701"/>
    </source>
</evidence>
<dbReference type="GO" id="GO:0003777">
    <property type="term" value="F:microtubule motor activity"/>
    <property type="evidence" value="ECO:0007669"/>
    <property type="project" value="InterPro"/>
</dbReference>
<evidence type="ECO:0000259" key="8">
    <source>
        <dbReference type="PROSITE" id="PS50067"/>
    </source>
</evidence>
<keyword evidence="4" id="KW-0067">ATP-binding</keyword>
<dbReference type="GO" id="GO:0005874">
    <property type="term" value="C:microtubule"/>
    <property type="evidence" value="ECO:0007669"/>
    <property type="project" value="UniProtKB-KW"/>
</dbReference>
<dbReference type="SMART" id="SM00033">
    <property type="entry name" value="CH"/>
    <property type="match status" value="1"/>
</dbReference>
<dbReference type="InterPro" id="IPR001752">
    <property type="entry name" value="Kinesin_motor_dom"/>
</dbReference>
<dbReference type="PROSITE" id="PS50067">
    <property type="entry name" value="KINESIN_MOTOR_2"/>
    <property type="match status" value="1"/>
</dbReference>
<evidence type="ECO:0000313" key="9">
    <source>
        <dbReference type="EMBL" id="CAD1824151.1"/>
    </source>
</evidence>
<dbReference type="InterPro" id="IPR036961">
    <property type="entry name" value="Kinesin_motor_dom_sf"/>
</dbReference>
<dbReference type="InterPro" id="IPR027417">
    <property type="entry name" value="P-loop_NTPase"/>
</dbReference>
<dbReference type="FunFam" id="3.40.850.10:FF:000373">
    <property type="entry name" value="p-loop nucleoside triphosphate hydrolase superfamily protein with CH (Calponin Homology) domain"/>
    <property type="match status" value="1"/>
</dbReference>
<dbReference type="SUPFAM" id="SSF52540">
    <property type="entry name" value="P-loop containing nucleoside triphosphate hydrolases"/>
    <property type="match status" value="1"/>
</dbReference>
<feature type="compositionally biased region" description="Basic and acidic residues" evidence="6">
    <location>
        <begin position="182"/>
        <end position="193"/>
    </location>
</feature>
<feature type="compositionally biased region" description="Polar residues" evidence="6">
    <location>
        <begin position="1008"/>
        <end position="1020"/>
    </location>
</feature>
<name>A0A6V7NZY0_ANACO</name>
<evidence type="ECO:0000256" key="4">
    <source>
        <dbReference type="PROSITE-ProRule" id="PRU00283"/>
    </source>
</evidence>
<dbReference type="GO" id="GO:0007018">
    <property type="term" value="P:microtubule-based movement"/>
    <property type="evidence" value="ECO:0007669"/>
    <property type="project" value="InterPro"/>
</dbReference>
<dbReference type="PROSITE" id="PS50021">
    <property type="entry name" value="CH"/>
    <property type="match status" value="1"/>
</dbReference>
<feature type="region of interest" description="Disordered" evidence="6">
    <location>
        <begin position="1002"/>
        <end position="1039"/>
    </location>
</feature>
<evidence type="ECO:0000256" key="6">
    <source>
        <dbReference type="SAM" id="MobiDB-lite"/>
    </source>
</evidence>